<proteinExistence type="predicted"/>
<keyword evidence="3" id="KW-1185">Reference proteome</keyword>
<sequence length="54" mass="6553">MKLIKNRKFTVRKVTKKFAYLPIVYHGSFFWLSMVRIEKSFNGMSMRIINIQRV</sequence>
<evidence type="ECO:0000313" key="2">
    <source>
        <dbReference type="EMBL" id="CAL2082301.1"/>
    </source>
</evidence>
<keyword evidence="1" id="KW-0812">Transmembrane</keyword>
<feature type="transmembrane region" description="Helical" evidence="1">
    <location>
        <begin position="20"/>
        <end position="37"/>
    </location>
</feature>
<keyword evidence="1" id="KW-0472">Membrane</keyword>
<comment type="caution">
    <text evidence="2">The sequence shown here is derived from an EMBL/GenBank/DDBJ whole genome shotgun (WGS) entry which is preliminary data.</text>
</comment>
<gene>
    <name evidence="2" type="ORF">T190607A01A_11339</name>
</gene>
<dbReference type="Proteomes" id="UP001497416">
    <property type="component" value="Unassembled WGS sequence"/>
</dbReference>
<organism evidence="2 3">
    <name type="scientific">Tenacibaculum platacis</name>
    <dbReference type="NCBI Taxonomy" id="3137852"/>
    <lineage>
        <taxon>Bacteria</taxon>
        <taxon>Pseudomonadati</taxon>
        <taxon>Bacteroidota</taxon>
        <taxon>Flavobacteriia</taxon>
        <taxon>Flavobacteriales</taxon>
        <taxon>Flavobacteriaceae</taxon>
        <taxon>Tenacibaculum</taxon>
    </lineage>
</organism>
<dbReference type="EMBL" id="CAXIXY010000003">
    <property type="protein sequence ID" value="CAL2082301.1"/>
    <property type="molecule type" value="Genomic_DNA"/>
</dbReference>
<name>A0ABM9NWW8_9FLAO</name>
<reference evidence="2 3" key="1">
    <citation type="submission" date="2024-05" db="EMBL/GenBank/DDBJ databases">
        <authorList>
            <person name="Duchaud E."/>
        </authorList>
    </citation>
    <scope>NUCLEOTIDE SEQUENCE [LARGE SCALE GENOMIC DNA]</scope>
    <source>
        <strain evidence="2">Ena-SAMPLE-TAB-13-05-2024-13:56:06:370-140302</strain>
    </source>
</reference>
<dbReference type="RefSeq" id="WP_348711257.1">
    <property type="nucleotide sequence ID" value="NZ_CAXIXW010000002.1"/>
</dbReference>
<accession>A0ABM9NWW8</accession>
<evidence type="ECO:0000313" key="3">
    <source>
        <dbReference type="Proteomes" id="UP001497416"/>
    </source>
</evidence>
<keyword evidence="1" id="KW-1133">Transmembrane helix</keyword>
<protein>
    <submittedName>
        <fullName evidence="2">Uncharacterized protein</fullName>
    </submittedName>
</protein>
<evidence type="ECO:0000256" key="1">
    <source>
        <dbReference type="SAM" id="Phobius"/>
    </source>
</evidence>